<keyword evidence="4" id="KW-0378">Hydrolase</keyword>
<keyword evidence="2" id="KW-0812">Transmembrane</keyword>
<dbReference type="Proteomes" id="UP001595740">
    <property type="component" value="Unassembled WGS sequence"/>
</dbReference>
<name>A0ABV7RT26_9GAMM</name>
<evidence type="ECO:0000259" key="3">
    <source>
        <dbReference type="Pfam" id="PF04471"/>
    </source>
</evidence>
<feature type="region of interest" description="Disordered" evidence="1">
    <location>
        <begin position="209"/>
        <end position="240"/>
    </location>
</feature>
<dbReference type="InterPro" id="IPR007560">
    <property type="entry name" value="Restrct_endonuc_IV_Mrr"/>
</dbReference>
<accession>A0ABV7RT26</accession>
<evidence type="ECO:0000256" key="1">
    <source>
        <dbReference type="SAM" id="MobiDB-lite"/>
    </source>
</evidence>
<evidence type="ECO:0000313" key="5">
    <source>
        <dbReference type="Proteomes" id="UP001595740"/>
    </source>
</evidence>
<gene>
    <name evidence="4" type="ORF">ACFOLC_12405</name>
</gene>
<reference evidence="5" key="1">
    <citation type="journal article" date="2019" name="Int. J. Syst. Evol. Microbiol.">
        <title>The Global Catalogue of Microorganisms (GCM) 10K type strain sequencing project: providing services to taxonomists for standard genome sequencing and annotation.</title>
        <authorList>
            <consortium name="The Broad Institute Genomics Platform"/>
            <consortium name="The Broad Institute Genome Sequencing Center for Infectious Disease"/>
            <person name="Wu L."/>
            <person name="Ma J."/>
        </authorList>
    </citation>
    <scope>NUCLEOTIDE SEQUENCE [LARGE SCALE GENOMIC DNA]</scope>
    <source>
        <strain evidence="5">KCTC 42875</strain>
    </source>
</reference>
<keyword evidence="4" id="KW-0540">Nuclease</keyword>
<keyword evidence="2" id="KW-1133">Transmembrane helix</keyword>
<keyword evidence="5" id="KW-1185">Reference proteome</keyword>
<feature type="transmembrane region" description="Helical" evidence="2">
    <location>
        <begin position="178"/>
        <end position="198"/>
    </location>
</feature>
<dbReference type="RefSeq" id="WP_386759566.1">
    <property type="nucleotide sequence ID" value="NZ_JBHRXK010000005.1"/>
</dbReference>
<feature type="transmembrane region" description="Helical" evidence="2">
    <location>
        <begin position="6"/>
        <end position="27"/>
    </location>
</feature>
<dbReference type="GO" id="GO:0016787">
    <property type="term" value="F:hydrolase activity"/>
    <property type="evidence" value="ECO:0007669"/>
    <property type="project" value="UniProtKB-KW"/>
</dbReference>
<organism evidence="4 5">
    <name type="scientific">Lysobacter cavernae</name>
    <dbReference type="NCBI Taxonomy" id="1685901"/>
    <lineage>
        <taxon>Bacteria</taxon>
        <taxon>Pseudomonadati</taxon>
        <taxon>Pseudomonadota</taxon>
        <taxon>Gammaproteobacteria</taxon>
        <taxon>Lysobacterales</taxon>
        <taxon>Lysobacteraceae</taxon>
        <taxon>Lysobacter</taxon>
    </lineage>
</organism>
<evidence type="ECO:0000313" key="4">
    <source>
        <dbReference type="EMBL" id="MFC3551806.1"/>
    </source>
</evidence>
<keyword evidence="4" id="KW-0255">Endonuclease</keyword>
<dbReference type="EMBL" id="JBHRXK010000005">
    <property type="protein sequence ID" value="MFC3551806.1"/>
    <property type="molecule type" value="Genomic_DNA"/>
</dbReference>
<sequence length="319" mass="34099">MSTGFSVLIATAVTVLLGGLFTAYLWLIRRRQAETAAGVAALSAMRWRELARLVIEALQAKGYTAESIEQTVERGSQAELRLLRDGRPWLLACKQGGMNYRVGQATVLELADAVRFHNAAGGILATPGRIEPQARKAATAIDLYDGSGLWALVSPLLPPSLHEDLTASARKRSMRETGLVWVAAVVLGVGAGLLLPLLQDADAQAPVAPATTTTVQPPSAAPSVADTALTAPAPADPNREQFERSEVIRTVGALPGIERALWSTQSTLLVHQRDDDSPDPVQPICAILGSYDSLRVSRLQLQPPPGSGRTVRFLQCRSY</sequence>
<protein>
    <submittedName>
        <fullName evidence="4">Restriction endonuclease</fullName>
        <ecNumber evidence="4">3.1.21.-</ecNumber>
    </submittedName>
</protein>
<proteinExistence type="predicted"/>
<dbReference type="EC" id="3.1.21.-" evidence="4"/>
<feature type="compositionally biased region" description="Low complexity" evidence="1">
    <location>
        <begin position="209"/>
        <end position="233"/>
    </location>
</feature>
<keyword evidence="2" id="KW-0472">Membrane</keyword>
<comment type="caution">
    <text evidence="4">The sequence shown here is derived from an EMBL/GenBank/DDBJ whole genome shotgun (WGS) entry which is preliminary data.</text>
</comment>
<dbReference type="GO" id="GO:0004519">
    <property type="term" value="F:endonuclease activity"/>
    <property type="evidence" value="ECO:0007669"/>
    <property type="project" value="UniProtKB-KW"/>
</dbReference>
<dbReference type="Pfam" id="PF04471">
    <property type="entry name" value="Mrr_cat"/>
    <property type="match status" value="1"/>
</dbReference>
<evidence type="ECO:0000256" key="2">
    <source>
        <dbReference type="SAM" id="Phobius"/>
    </source>
</evidence>
<feature type="domain" description="Restriction endonuclease type IV Mrr" evidence="3">
    <location>
        <begin position="43"/>
        <end position="152"/>
    </location>
</feature>